<dbReference type="Pfam" id="PF04564">
    <property type="entry name" value="U-box"/>
    <property type="match status" value="1"/>
</dbReference>
<evidence type="ECO:0000259" key="1">
    <source>
        <dbReference type="PROSITE" id="PS51698"/>
    </source>
</evidence>
<dbReference type="EMBL" id="HBIJ01008095">
    <property type="protein sequence ID" value="CAE0364957.1"/>
    <property type="molecule type" value="Transcribed_RNA"/>
</dbReference>
<name>A0A7S3NL63_9STRA</name>
<sequence>MYASVIGLKELIQMEVVHIGNEIGVELEKEKKKKSTENNNNNNKSRMPPWWNKFEQYHNELEARAVDDQPLFICPIMKTIMLDPVVLSETGNTFERNAIEMWLSESNLDPQTSETLTEEPTLVPNRSLARQIRNWCEDTARTMSAEYESDSGSQVILTKSHVFVDASNILINPPRPLSDKILIDFLRACGRDVVEAHVAGSRSLQRQPWLSAKYKIHHDNRRGPERFVDDVLIAQALATAQKSFDPPRLLVLCTGDGNLNQGRTNFPVVVQTVLASRSWEVELITWRVKMNKCYYKFQKHYPDRFFIRFLEDVLDDDEPATAPR</sequence>
<accession>A0A7S3NL63</accession>
<dbReference type="GO" id="GO:0016567">
    <property type="term" value="P:protein ubiquitination"/>
    <property type="evidence" value="ECO:0007669"/>
    <property type="project" value="InterPro"/>
</dbReference>
<dbReference type="GO" id="GO:0004842">
    <property type="term" value="F:ubiquitin-protein transferase activity"/>
    <property type="evidence" value="ECO:0007669"/>
    <property type="project" value="InterPro"/>
</dbReference>
<dbReference type="PANTHER" id="PTHR46573">
    <property type="entry name" value="WD REPEAT, SAM AND U-BOX DOMAIN-CONTAINING PROTEIN 1"/>
    <property type="match status" value="1"/>
</dbReference>
<feature type="domain" description="U-box" evidence="1">
    <location>
        <begin position="67"/>
        <end position="142"/>
    </location>
</feature>
<protein>
    <recommendedName>
        <fullName evidence="1">U-box domain-containing protein</fullName>
    </recommendedName>
</protein>
<dbReference type="InterPro" id="IPR003613">
    <property type="entry name" value="Ubox_domain"/>
</dbReference>
<dbReference type="Gene3D" id="3.30.40.10">
    <property type="entry name" value="Zinc/RING finger domain, C3HC4 (zinc finger)"/>
    <property type="match status" value="1"/>
</dbReference>
<dbReference type="PROSITE" id="PS51698">
    <property type="entry name" value="U_BOX"/>
    <property type="match status" value="1"/>
</dbReference>
<dbReference type="InterPro" id="IPR013083">
    <property type="entry name" value="Znf_RING/FYVE/PHD"/>
</dbReference>
<dbReference type="SUPFAM" id="SSF57850">
    <property type="entry name" value="RING/U-box"/>
    <property type="match status" value="1"/>
</dbReference>
<evidence type="ECO:0000313" key="2">
    <source>
        <dbReference type="EMBL" id="CAE0364957.1"/>
    </source>
</evidence>
<dbReference type="PANTHER" id="PTHR46573:SF1">
    <property type="entry name" value="WD REPEAT, SAM AND U-BOX DOMAIN-CONTAINING PROTEIN 1"/>
    <property type="match status" value="1"/>
</dbReference>
<dbReference type="SMART" id="SM00504">
    <property type="entry name" value="Ubox"/>
    <property type="match status" value="1"/>
</dbReference>
<dbReference type="AlphaFoldDB" id="A0A7S3NL63"/>
<dbReference type="InterPro" id="IPR052085">
    <property type="entry name" value="WD-SAM-U-box"/>
</dbReference>
<proteinExistence type="predicted"/>
<organism evidence="2">
    <name type="scientific">Aureoumbra lagunensis</name>
    <dbReference type="NCBI Taxonomy" id="44058"/>
    <lineage>
        <taxon>Eukaryota</taxon>
        <taxon>Sar</taxon>
        <taxon>Stramenopiles</taxon>
        <taxon>Ochrophyta</taxon>
        <taxon>Pelagophyceae</taxon>
        <taxon>Pelagomonadales</taxon>
        <taxon>Aureoumbra</taxon>
    </lineage>
</organism>
<gene>
    <name evidence="2" type="ORF">ALAG00032_LOCUS5699</name>
</gene>
<reference evidence="2" key="1">
    <citation type="submission" date="2021-01" db="EMBL/GenBank/DDBJ databases">
        <authorList>
            <person name="Corre E."/>
            <person name="Pelletier E."/>
            <person name="Niang G."/>
            <person name="Scheremetjew M."/>
            <person name="Finn R."/>
            <person name="Kale V."/>
            <person name="Holt S."/>
            <person name="Cochrane G."/>
            <person name="Meng A."/>
            <person name="Brown T."/>
            <person name="Cohen L."/>
        </authorList>
    </citation>
    <scope>NUCLEOTIDE SEQUENCE</scope>
    <source>
        <strain evidence="2">CCMP1510</strain>
    </source>
</reference>